<sequence>MTASGTPPTALFTKLASSGTGNMEKAEAVGTCPVTDTTQLDPKNNMFFPKQIQAASSDQRIPLSIERVASTIPKDEFTPSHQSKTDPVWVYPSEQMFYNAMKRKGWQPNEVDMPSVVAIHNAVNERCWHEILTWEHLHASACPSPTLNKFEGRPKDYSPKARLLNWLGYKLPFDRHDWYVNRCGEEVRYVIDFYNAAPQPGQPIAMHLDVRPALDTVGALADRLRMQCRWMTSGRWMGEPQRDPSQSTSS</sequence>
<reference evidence="11" key="1">
    <citation type="submission" date="2021-01" db="EMBL/GenBank/DDBJ databases">
        <authorList>
            <person name="Corre E."/>
            <person name="Pelletier E."/>
            <person name="Niang G."/>
            <person name="Scheremetjew M."/>
            <person name="Finn R."/>
            <person name="Kale V."/>
            <person name="Holt S."/>
            <person name="Cochrane G."/>
            <person name="Meng A."/>
            <person name="Brown T."/>
            <person name="Cohen L."/>
        </authorList>
    </citation>
    <scope>NUCLEOTIDE SEQUENCE</scope>
    <source>
        <strain evidence="11">CCMP722</strain>
    </source>
</reference>
<evidence type="ECO:0000256" key="10">
    <source>
        <dbReference type="RuleBase" id="RU363130"/>
    </source>
</evidence>
<proteinExistence type="inferred from homology"/>
<dbReference type="EMBL" id="HBFA01031181">
    <property type="protein sequence ID" value="CAD8681905.1"/>
    <property type="molecule type" value="Transcribed_RNA"/>
</dbReference>
<organism evidence="11">
    <name type="scientific">Pyramimonas obovata</name>
    <dbReference type="NCBI Taxonomy" id="1411642"/>
    <lineage>
        <taxon>Eukaryota</taxon>
        <taxon>Viridiplantae</taxon>
        <taxon>Chlorophyta</taxon>
        <taxon>Pyramimonadophyceae</taxon>
        <taxon>Pyramimonadales</taxon>
        <taxon>Pyramimonadaceae</taxon>
        <taxon>Pyramimonas</taxon>
        <taxon>Pyramimonas incertae sedis</taxon>
    </lineage>
</organism>
<dbReference type="Pfam" id="PF01265">
    <property type="entry name" value="Cyto_heme_lyase"/>
    <property type="match status" value="1"/>
</dbReference>
<dbReference type="AlphaFoldDB" id="A0A7S0WSL6"/>
<dbReference type="GO" id="GO:0046872">
    <property type="term" value="F:metal ion binding"/>
    <property type="evidence" value="ECO:0007669"/>
    <property type="project" value="UniProtKB-KW"/>
</dbReference>
<name>A0A7S0WSL6_9CHLO</name>
<protein>
    <recommendedName>
        <fullName evidence="10">Holocytochrome c-type synthase</fullName>
        <ecNumber evidence="10">4.4.1.17</ecNumber>
    </recommendedName>
</protein>
<keyword evidence="6 10" id="KW-0408">Iron</keyword>
<evidence type="ECO:0000256" key="7">
    <source>
        <dbReference type="ARBA" id="ARBA00023128"/>
    </source>
</evidence>
<keyword evidence="7 10" id="KW-0496">Mitochondrion</keyword>
<evidence type="ECO:0000256" key="3">
    <source>
        <dbReference type="ARBA" id="ARBA00022617"/>
    </source>
</evidence>
<comment type="subcellular location">
    <subcellularLocation>
        <location evidence="1 10">Mitochondrion inner membrane</location>
    </subcellularLocation>
</comment>
<gene>
    <name evidence="11" type="ORF">POBO1169_LOCUS15672</name>
</gene>
<evidence type="ECO:0000313" key="11">
    <source>
        <dbReference type="EMBL" id="CAD8681905.1"/>
    </source>
</evidence>
<evidence type="ECO:0000256" key="9">
    <source>
        <dbReference type="ARBA" id="ARBA00023239"/>
    </source>
</evidence>
<evidence type="ECO:0000256" key="6">
    <source>
        <dbReference type="ARBA" id="ARBA00023004"/>
    </source>
</evidence>
<dbReference type="PROSITE" id="PS00822">
    <property type="entry name" value="CYTO_HEME_LYASE_2"/>
    <property type="match status" value="1"/>
</dbReference>
<keyword evidence="3 10" id="KW-0349">Heme</keyword>
<accession>A0A7S0WSL6</accession>
<evidence type="ECO:0000256" key="2">
    <source>
        <dbReference type="ARBA" id="ARBA00007255"/>
    </source>
</evidence>
<keyword evidence="9 10" id="KW-0456">Lyase</keyword>
<evidence type="ECO:0000256" key="5">
    <source>
        <dbReference type="ARBA" id="ARBA00022792"/>
    </source>
</evidence>
<keyword evidence="5 10" id="KW-0999">Mitochondrion inner membrane</keyword>
<keyword evidence="4 10" id="KW-0479">Metal-binding</keyword>
<dbReference type="InterPro" id="IPR000511">
    <property type="entry name" value="Holocyt_c/c1_synthase"/>
</dbReference>
<evidence type="ECO:0000256" key="1">
    <source>
        <dbReference type="ARBA" id="ARBA00004273"/>
    </source>
</evidence>
<keyword evidence="8 10" id="KW-0472">Membrane</keyword>
<comment type="similarity">
    <text evidence="2 10">Belongs to the cytochrome c-type heme lyase family.</text>
</comment>
<dbReference type="GO" id="GO:0005743">
    <property type="term" value="C:mitochondrial inner membrane"/>
    <property type="evidence" value="ECO:0007669"/>
    <property type="project" value="UniProtKB-SubCell"/>
</dbReference>
<dbReference type="PANTHER" id="PTHR12743:SF0">
    <property type="entry name" value="HOLOCYTOCHROME C-TYPE SYNTHASE"/>
    <property type="match status" value="1"/>
</dbReference>
<evidence type="ECO:0000256" key="8">
    <source>
        <dbReference type="ARBA" id="ARBA00023136"/>
    </source>
</evidence>
<dbReference type="GO" id="GO:0004408">
    <property type="term" value="F:holocytochrome-c synthase activity"/>
    <property type="evidence" value="ECO:0007669"/>
    <property type="project" value="UniProtKB-EC"/>
</dbReference>
<comment type="catalytic activity">
    <reaction evidence="10">
        <text>holo-[cytochrome c] = apo-[cytochrome c] + heme b</text>
        <dbReference type="Rhea" id="RHEA:22648"/>
        <dbReference type="Rhea" id="RHEA-COMP:10725"/>
        <dbReference type="Rhea" id="RHEA-COMP:10726"/>
        <dbReference type="ChEBI" id="CHEBI:29950"/>
        <dbReference type="ChEBI" id="CHEBI:60344"/>
        <dbReference type="ChEBI" id="CHEBI:83739"/>
        <dbReference type="EC" id="4.4.1.17"/>
    </reaction>
</comment>
<dbReference type="PANTHER" id="PTHR12743">
    <property type="entry name" value="CYTOCHROME C1 HEME LYASE"/>
    <property type="match status" value="1"/>
</dbReference>
<dbReference type="EC" id="4.4.1.17" evidence="10"/>
<evidence type="ECO:0000256" key="4">
    <source>
        <dbReference type="ARBA" id="ARBA00022723"/>
    </source>
</evidence>
<comment type="function">
    <text evidence="10">Lyase that catalyzes the covalent linking of the heme group to the cytochrome C apoprotein to produce the mature functional cytochrome.</text>
</comment>